<feature type="binding site" evidence="7">
    <location>
        <position position="280"/>
    </location>
    <ligand>
        <name>[4Fe-4S] cluster</name>
        <dbReference type="ChEBI" id="CHEBI:49883"/>
    </ligand>
</feature>
<feature type="domain" description="IspG C-terminal" evidence="9">
    <location>
        <begin position="276"/>
        <end position="362"/>
    </location>
</feature>
<evidence type="ECO:0000256" key="3">
    <source>
        <dbReference type="ARBA" id="ARBA00023002"/>
    </source>
</evidence>
<dbReference type="NCBIfam" id="NF001540">
    <property type="entry name" value="PRK00366.1"/>
    <property type="match status" value="1"/>
</dbReference>
<dbReference type="PANTHER" id="PTHR30454:SF0">
    <property type="entry name" value="4-HYDROXY-3-METHYLBUT-2-EN-1-YL DIPHOSPHATE SYNTHASE (FERREDOXIN), CHLOROPLASTIC"/>
    <property type="match status" value="1"/>
</dbReference>
<keyword evidence="6 7" id="KW-0414">Isoprene biosynthesis</keyword>
<dbReference type="PANTHER" id="PTHR30454">
    <property type="entry name" value="4-HYDROXY-3-METHYLBUT-2-EN-1-YL DIPHOSPHATE SYNTHASE"/>
    <property type="match status" value="1"/>
</dbReference>
<sequence>MTVALGMPALPPPVLSDRRKTRQLQVGPVGVGSDFPISVQSMTTTLTSDVNATLQQIAELTAAGCDIVRVACPSADDAEALPAIAKKSQIPVIADIHFQPKYVFAAIEAGCAAVRVNPGNIRKFDDQVKEIAQAAKDHGTPIRIGVNAGSLDKRIMDKYGKATPEALAESALWEASLFAEHDFHDIKISVKHNDPVVMVRAYELLAEQCDYPLHLGVTEAGPAFQGTIKSAVAFGALLRQGIGDTIRVSLSAPPVEEVKVGIQILQSLNLKQRKLEIVSCPSCGRAQVDVYTLAEQVTAGLEGMEIPLRVAVMGCVVNGPGEAREADLGVASGNGKGQIFVKGEVIKTVPEHAIVETLIEEAMRIAEEAGEGLGEGAPVVTAG</sequence>
<evidence type="ECO:0000313" key="10">
    <source>
        <dbReference type="EMBL" id="MCR6484549.1"/>
    </source>
</evidence>
<keyword evidence="4 7" id="KW-0408">Iron</keyword>
<dbReference type="InterPro" id="IPR004588">
    <property type="entry name" value="IspG_bac-typ"/>
</dbReference>
<dbReference type="Proteomes" id="UP001144096">
    <property type="component" value="Unassembled WGS sequence"/>
</dbReference>
<proteinExistence type="inferred from homology"/>
<reference evidence="10" key="1">
    <citation type="submission" date="2022-06" db="EMBL/GenBank/DDBJ databases">
        <title>Amycolatopsis iheyaensis sp. nov., a new species of the genus Amycolatopsis isolated from soil in Iheya island, Japan.</title>
        <authorList>
            <person name="Ngamcharungchit C."/>
            <person name="Kanto H."/>
            <person name="Take A."/>
            <person name="Intra B."/>
            <person name="Matsumoto A."/>
            <person name="Panbangred W."/>
            <person name="Inahashi Y."/>
        </authorList>
    </citation>
    <scope>NUCLEOTIDE SEQUENCE</scope>
    <source>
        <strain evidence="10">OK19-0408</strain>
    </source>
</reference>
<dbReference type="SUPFAM" id="SSF51717">
    <property type="entry name" value="Dihydropteroate synthetase-like"/>
    <property type="match status" value="1"/>
</dbReference>
<evidence type="ECO:0000256" key="6">
    <source>
        <dbReference type="ARBA" id="ARBA00023229"/>
    </source>
</evidence>
<dbReference type="GO" id="GO:0016114">
    <property type="term" value="P:terpenoid biosynthetic process"/>
    <property type="evidence" value="ECO:0007669"/>
    <property type="project" value="InterPro"/>
</dbReference>
<protein>
    <recommendedName>
        <fullName evidence="7">4-hydroxy-3-methylbut-2-en-1-yl diphosphate synthase (flavodoxin)</fullName>
        <ecNumber evidence="7">1.17.7.3</ecNumber>
    </recommendedName>
    <alternativeName>
        <fullName evidence="7">1-hydroxy-2-methyl-2-(E)-butenyl 4-diphosphate synthase</fullName>
    </alternativeName>
</protein>
<comment type="caution">
    <text evidence="10">The sequence shown here is derived from an EMBL/GenBank/DDBJ whole genome shotgun (WGS) entry which is preliminary data.</text>
</comment>
<dbReference type="InterPro" id="IPR045854">
    <property type="entry name" value="NO2/SO3_Rdtase_4Fe4S_sf"/>
</dbReference>
<comment type="pathway">
    <text evidence="7">Isoprenoid biosynthesis; isopentenyl diphosphate biosynthesis via DXP pathway; isopentenyl diphosphate from 1-deoxy-D-xylulose 5-phosphate: step 5/6.</text>
</comment>
<dbReference type="InterPro" id="IPR016425">
    <property type="entry name" value="IspG_bac"/>
</dbReference>
<dbReference type="EMBL" id="JAMXQV010000008">
    <property type="protein sequence ID" value="MCR6484549.1"/>
    <property type="molecule type" value="Genomic_DNA"/>
</dbReference>
<dbReference type="InterPro" id="IPR058578">
    <property type="entry name" value="IspG_TIM"/>
</dbReference>
<dbReference type="InterPro" id="IPR058579">
    <property type="entry name" value="IspG_C"/>
</dbReference>
<dbReference type="FunFam" id="3.30.413.10:FF:000001">
    <property type="entry name" value="4-hydroxy-3-methylbut-2-en-1-yl diphosphate synthase (flavodoxin)"/>
    <property type="match status" value="1"/>
</dbReference>
<dbReference type="GO" id="GO:0051539">
    <property type="term" value="F:4 iron, 4 sulfur cluster binding"/>
    <property type="evidence" value="ECO:0007669"/>
    <property type="project" value="UniProtKB-UniRule"/>
</dbReference>
<comment type="cofactor">
    <cofactor evidence="7">
        <name>[4Fe-4S] cluster</name>
        <dbReference type="ChEBI" id="CHEBI:49883"/>
    </cofactor>
    <text evidence="7">Binds 1 [4Fe-4S] cluster.</text>
</comment>
<comment type="similarity">
    <text evidence="7">Belongs to the IspG family.</text>
</comment>
<dbReference type="Pfam" id="PF26540">
    <property type="entry name" value="GcpE_C"/>
    <property type="match status" value="1"/>
</dbReference>
<dbReference type="Pfam" id="PF04551">
    <property type="entry name" value="GcpE"/>
    <property type="match status" value="1"/>
</dbReference>
<evidence type="ECO:0000256" key="2">
    <source>
        <dbReference type="ARBA" id="ARBA00022723"/>
    </source>
</evidence>
<dbReference type="PIRSF" id="PIRSF004640">
    <property type="entry name" value="IspG"/>
    <property type="match status" value="1"/>
</dbReference>
<evidence type="ECO:0000259" key="9">
    <source>
        <dbReference type="Pfam" id="PF26540"/>
    </source>
</evidence>
<dbReference type="GO" id="GO:0046429">
    <property type="term" value="F:4-hydroxy-3-methylbut-2-en-1-yl diphosphate synthase activity (ferredoxin)"/>
    <property type="evidence" value="ECO:0007669"/>
    <property type="project" value="UniProtKB-UniRule"/>
</dbReference>
<evidence type="ECO:0000313" key="11">
    <source>
        <dbReference type="Proteomes" id="UP001144096"/>
    </source>
</evidence>
<feature type="binding site" evidence="7">
    <location>
        <position position="283"/>
    </location>
    <ligand>
        <name>[4Fe-4S] cluster</name>
        <dbReference type="ChEBI" id="CHEBI:49883"/>
    </ligand>
</feature>
<evidence type="ECO:0000256" key="4">
    <source>
        <dbReference type="ARBA" id="ARBA00023004"/>
    </source>
</evidence>
<dbReference type="SUPFAM" id="SSF56014">
    <property type="entry name" value="Nitrite and sulphite reductase 4Fe-4S domain-like"/>
    <property type="match status" value="1"/>
</dbReference>
<dbReference type="EC" id="1.17.7.3" evidence="7"/>
<dbReference type="InterPro" id="IPR011005">
    <property type="entry name" value="Dihydropteroate_synth-like_sf"/>
</dbReference>
<comment type="catalytic activity">
    <reaction evidence="7">
        <text>(2E)-4-hydroxy-3-methylbut-2-enyl diphosphate + oxidized [flavodoxin] + H2O + 2 H(+) = 2-C-methyl-D-erythritol 2,4-cyclic diphosphate + reduced [flavodoxin]</text>
        <dbReference type="Rhea" id="RHEA:43604"/>
        <dbReference type="Rhea" id="RHEA-COMP:10622"/>
        <dbReference type="Rhea" id="RHEA-COMP:10623"/>
        <dbReference type="ChEBI" id="CHEBI:15377"/>
        <dbReference type="ChEBI" id="CHEBI:15378"/>
        <dbReference type="ChEBI" id="CHEBI:57618"/>
        <dbReference type="ChEBI" id="CHEBI:58210"/>
        <dbReference type="ChEBI" id="CHEBI:58483"/>
        <dbReference type="ChEBI" id="CHEBI:128753"/>
        <dbReference type="EC" id="1.17.7.3"/>
    </reaction>
</comment>
<evidence type="ECO:0000256" key="1">
    <source>
        <dbReference type="ARBA" id="ARBA00022485"/>
    </source>
</evidence>
<comment type="function">
    <text evidence="7">Converts 2C-methyl-D-erythritol 2,4-cyclodiphosphate (ME-2,4cPP) into 1-hydroxy-2-methyl-2-(E)-butenyl 4-diphosphate.</text>
</comment>
<dbReference type="AlphaFoldDB" id="A0A9X2ND80"/>
<feature type="binding site" evidence="7">
    <location>
        <position position="322"/>
    </location>
    <ligand>
        <name>[4Fe-4S] cluster</name>
        <dbReference type="ChEBI" id="CHEBI:49883"/>
    </ligand>
</feature>
<evidence type="ECO:0000259" key="8">
    <source>
        <dbReference type="Pfam" id="PF04551"/>
    </source>
</evidence>
<accession>A0A9X2ND80</accession>
<dbReference type="RefSeq" id="WP_257921172.1">
    <property type="nucleotide sequence ID" value="NZ_JAMXQV010000008.1"/>
</dbReference>
<keyword evidence="1 7" id="KW-0004">4Fe-4S</keyword>
<dbReference type="GO" id="GO:0005506">
    <property type="term" value="F:iron ion binding"/>
    <property type="evidence" value="ECO:0007669"/>
    <property type="project" value="InterPro"/>
</dbReference>
<dbReference type="NCBIfam" id="TIGR00612">
    <property type="entry name" value="ispG_gcpE"/>
    <property type="match status" value="1"/>
</dbReference>
<dbReference type="HAMAP" id="MF_00159">
    <property type="entry name" value="IspG"/>
    <property type="match status" value="1"/>
</dbReference>
<dbReference type="GO" id="GO:0019288">
    <property type="term" value="P:isopentenyl diphosphate biosynthetic process, methylerythritol 4-phosphate pathway"/>
    <property type="evidence" value="ECO:0007669"/>
    <property type="project" value="UniProtKB-UniRule"/>
</dbReference>
<evidence type="ECO:0000256" key="7">
    <source>
        <dbReference type="HAMAP-Rule" id="MF_00159"/>
    </source>
</evidence>
<evidence type="ECO:0000256" key="5">
    <source>
        <dbReference type="ARBA" id="ARBA00023014"/>
    </source>
</evidence>
<keyword evidence="2 7" id="KW-0479">Metal-binding</keyword>
<dbReference type="FunFam" id="3.20.20.20:FF:000003">
    <property type="entry name" value="4-hydroxy-3-methylbut-2-en-1-yl diphosphate synthase (flavodoxin)"/>
    <property type="match status" value="1"/>
</dbReference>
<keyword evidence="5 7" id="KW-0411">Iron-sulfur</keyword>
<feature type="domain" description="IspG TIM-barrel" evidence="8">
    <location>
        <begin position="21"/>
        <end position="261"/>
    </location>
</feature>
<organism evidence="10 11">
    <name type="scientific">Amycolatopsis iheyensis</name>
    <dbReference type="NCBI Taxonomy" id="2945988"/>
    <lineage>
        <taxon>Bacteria</taxon>
        <taxon>Bacillati</taxon>
        <taxon>Actinomycetota</taxon>
        <taxon>Actinomycetes</taxon>
        <taxon>Pseudonocardiales</taxon>
        <taxon>Pseudonocardiaceae</taxon>
        <taxon>Amycolatopsis</taxon>
    </lineage>
</organism>
<keyword evidence="3 7" id="KW-0560">Oxidoreductase</keyword>
<dbReference type="Gene3D" id="3.20.20.20">
    <property type="entry name" value="Dihydropteroate synthase-like"/>
    <property type="match status" value="1"/>
</dbReference>
<name>A0A9X2ND80_9PSEU</name>
<dbReference type="GO" id="GO:0141197">
    <property type="term" value="F:4-hydroxy-3-methylbut-2-enyl-diphosphate synthase activity (flavodoxin)"/>
    <property type="evidence" value="ECO:0007669"/>
    <property type="project" value="UniProtKB-EC"/>
</dbReference>
<gene>
    <name evidence="7 10" type="primary">ispG</name>
    <name evidence="10" type="synonym">gcpE</name>
    <name evidence="10" type="ORF">M8542_17125</name>
</gene>
<keyword evidence="11" id="KW-1185">Reference proteome</keyword>
<feature type="binding site" evidence="7">
    <location>
        <position position="315"/>
    </location>
    <ligand>
        <name>[4Fe-4S] cluster</name>
        <dbReference type="ChEBI" id="CHEBI:49883"/>
    </ligand>
</feature>
<dbReference type="Gene3D" id="3.30.413.10">
    <property type="entry name" value="Sulfite Reductase Hemoprotein, domain 1"/>
    <property type="match status" value="1"/>
</dbReference>